<organism evidence="2 3">
    <name type="scientific">Kipferlia bialata</name>
    <dbReference type="NCBI Taxonomy" id="797122"/>
    <lineage>
        <taxon>Eukaryota</taxon>
        <taxon>Metamonada</taxon>
        <taxon>Carpediemonas-like organisms</taxon>
        <taxon>Kipferlia</taxon>
    </lineage>
</organism>
<accession>A0A9K3CPT7</accession>
<evidence type="ECO:0000313" key="3">
    <source>
        <dbReference type="Proteomes" id="UP000265618"/>
    </source>
</evidence>
<gene>
    <name evidence="2" type="ORF">KIPB_000042</name>
</gene>
<evidence type="ECO:0000313" key="2">
    <source>
        <dbReference type="EMBL" id="GIQ79399.1"/>
    </source>
</evidence>
<protein>
    <submittedName>
        <fullName evidence="2">Uncharacterized protein</fullName>
    </submittedName>
</protein>
<dbReference type="EMBL" id="BDIP01000003">
    <property type="protein sequence ID" value="GIQ79399.1"/>
    <property type="molecule type" value="Genomic_DNA"/>
</dbReference>
<feature type="compositionally biased region" description="Low complexity" evidence="1">
    <location>
        <begin position="462"/>
        <end position="472"/>
    </location>
</feature>
<evidence type="ECO:0000256" key="1">
    <source>
        <dbReference type="SAM" id="MobiDB-lite"/>
    </source>
</evidence>
<feature type="compositionally biased region" description="Basic and acidic residues" evidence="1">
    <location>
        <begin position="473"/>
        <end position="492"/>
    </location>
</feature>
<keyword evidence="3" id="KW-1185">Reference proteome</keyword>
<feature type="region of interest" description="Disordered" evidence="1">
    <location>
        <begin position="145"/>
        <end position="166"/>
    </location>
</feature>
<proteinExistence type="predicted"/>
<dbReference type="AlphaFoldDB" id="A0A9K3CPT7"/>
<name>A0A9K3CPT7_9EUKA</name>
<dbReference type="Proteomes" id="UP000265618">
    <property type="component" value="Unassembled WGS sequence"/>
</dbReference>
<sequence length="492" mass="52940">MGIFTKPGSVWKKALDEAGSGGSADIVRRVVVLNDTGSVLSQMVTAAGGSLPDEQPSAALRYANVSTADGTLVQFYGVPRSLFGETGPVLSLLRTPIPTVLVPCVDVAPESFNVATGSEPGKVPFVAVVEETCRLLREGEGVWRAQSNEEEEDAEDVAPEAEDVSVSGDESVGVVDRWRQSLLSALQETERVALDTPDAVSQFSLSPSFPCLPVIIVATRPGDASDKDDAAKPTHAKRSSFPSVSHSLLRVFALSVGGGLVVQRAQATERLHARGRQRRERGRDASPSRLWTVAEACLGVLDGRRPPVQRVSEVDALGEESEIVHYAGIPTVPSHIGDTSFIPPGFDSAARINTAIDDDARDTKSVTGFWKEMMPTPEFVCDPSSVCGLLASPMFPTRVRLLFLGHVSHMKKIARGMPETLLATDKAFRKKAMGKTAPSQRTESKDRSKLNQLFTKKKGSKGHSSSHSMSASGRDKTYVRRDQSRDPSAEHK</sequence>
<reference evidence="2 3" key="1">
    <citation type="journal article" date="2018" name="PLoS ONE">
        <title>The draft genome of Kipferlia bialata reveals reductive genome evolution in fornicate parasites.</title>
        <authorList>
            <person name="Tanifuji G."/>
            <person name="Takabayashi S."/>
            <person name="Kume K."/>
            <person name="Takagi M."/>
            <person name="Nakayama T."/>
            <person name="Kamikawa R."/>
            <person name="Inagaki Y."/>
            <person name="Hashimoto T."/>
        </authorList>
    </citation>
    <scope>NUCLEOTIDE SEQUENCE [LARGE SCALE GENOMIC DNA]</scope>
    <source>
        <strain evidence="2">NY0173</strain>
    </source>
</reference>
<comment type="caution">
    <text evidence="2">The sequence shown here is derived from an EMBL/GenBank/DDBJ whole genome shotgun (WGS) entry which is preliminary data.</text>
</comment>
<feature type="region of interest" description="Disordered" evidence="1">
    <location>
        <begin position="430"/>
        <end position="492"/>
    </location>
</feature>
<feature type="compositionally biased region" description="Acidic residues" evidence="1">
    <location>
        <begin position="148"/>
        <end position="163"/>
    </location>
</feature>